<evidence type="ECO:0000256" key="1">
    <source>
        <dbReference type="ARBA" id="ARBA00010164"/>
    </source>
</evidence>
<evidence type="ECO:0000313" key="6">
    <source>
        <dbReference type="Proteomes" id="UP000740754"/>
    </source>
</evidence>
<reference evidence="5 6" key="1">
    <citation type="submission" date="2020-04" db="EMBL/GenBank/DDBJ databases">
        <title>Draft Whole-Genome sequence of Marichromatium bheemlicum DSM 18632, type strain.</title>
        <authorList>
            <person name="Kyndt J.A."/>
            <person name="Meyer T.E."/>
        </authorList>
    </citation>
    <scope>NUCLEOTIDE SEQUENCE [LARGE SCALE GENOMIC DNA]</scope>
    <source>
        <strain evidence="5 6">DSM 18632</strain>
    </source>
</reference>
<dbReference type="InterPro" id="IPR052028">
    <property type="entry name" value="HipA_Ser/Thr_kinase"/>
</dbReference>
<evidence type="ECO:0000256" key="2">
    <source>
        <dbReference type="ARBA" id="ARBA00022679"/>
    </source>
</evidence>
<accession>A0ABX1I5R3</accession>
<evidence type="ECO:0000259" key="4">
    <source>
        <dbReference type="Pfam" id="PF07804"/>
    </source>
</evidence>
<keyword evidence="2" id="KW-0808">Transferase</keyword>
<comment type="similarity">
    <text evidence="1">Belongs to the HipA Ser/Thr kinase family.</text>
</comment>
<keyword evidence="3" id="KW-0418">Kinase</keyword>
<proteinExistence type="inferred from homology"/>
<feature type="domain" description="HipA-like C-terminal" evidence="4">
    <location>
        <begin position="160"/>
        <end position="356"/>
    </location>
</feature>
<dbReference type="Proteomes" id="UP000740754">
    <property type="component" value="Unassembled WGS sequence"/>
</dbReference>
<dbReference type="Gene3D" id="1.10.1070.20">
    <property type="match status" value="1"/>
</dbReference>
<dbReference type="PANTHER" id="PTHR37419">
    <property type="entry name" value="SERINE/THREONINE-PROTEIN KINASE TOXIN HIPA"/>
    <property type="match status" value="1"/>
</dbReference>
<dbReference type="Pfam" id="PF07804">
    <property type="entry name" value="HipA_C"/>
    <property type="match status" value="1"/>
</dbReference>
<comment type="caution">
    <text evidence="5">The sequence shown here is derived from an EMBL/GenBank/DDBJ whole genome shotgun (WGS) entry which is preliminary data.</text>
</comment>
<protein>
    <submittedName>
        <fullName evidence="5">Type II toxin-antitoxin system HipA family toxin</fullName>
    </submittedName>
</protein>
<evidence type="ECO:0000313" key="5">
    <source>
        <dbReference type="EMBL" id="NKN32807.1"/>
    </source>
</evidence>
<organism evidence="5 6">
    <name type="scientific">Marichromatium bheemlicum</name>
    <dbReference type="NCBI Taxonomy" id="365339"/>
    <lineage>
        <taxon>Bacteria</taxon>
        <taxon>Pseudomonadati</taxon>
        <taxon>Pseudomonadota</taxon>
        <taxon>Gammaproteobacteria</taxon>
        <taxon>Chromatiales</taxon>
        <taxon>Chromatiaceae</taxon>
        <taxon>Marichromatium</taxon>
    </lineage>
</organism>
<evidence type="ECO:0000256" key="3">
    <source>
        <dbReference type="ARBA" id="ARBA00022777"/>
    </source>
</evidence>
<dbReference type="RefSeq" id="WP_168667714.1">
    <property type="nucleotide sequence ID" value="NZ_JAAXKX010000006.1"/>
</dbReference>
<name>A0ABX1I5R3_9GAMM</name>
<keyword evidence="6" id="KW-1185">Reference proteome</keyword>
<dbReference type="EMBL" id="JAAXKX010000006">
    <property type="protein sequence ID" value="NKN32807.1"/>
    <property type="molecule type" value="Genomic_DNA"/>
</dbReference>
<sequence length="416" mass="46512">MSTSLVVTLDWLGERRTVGQLDVFTSQRGTERYQFTYDRDWCRTGFAIDPDLDLLPGMPFQASKLWGAFQDIAPDRWGRLVQDRVLDRYLNESDYLLGVSDHMRMGALRLSLAETPGEFLALTTDVPKLVHLRALEAAIERLEQGVQTDTDLALLAQPGSSLGGAHPKAAIEDKGKLYIAKFQSRLDTERVGAWEATVLDLAGAAGLRVAKHRLLNANGERPVLLVERFDRQQGGRVPFASAMTLAARDEQSADAASYLELADVIKATSAQPKLDQVELWRRMTFNALCGNTDDHLRNHGFLREPQGWRLSPAYDLNPDRHALDRRRHALSFDGEQRRPSLQLCLDLADYFGVDETIQAHALGALGKALTSWQDLAKHNGLRGEEIKRMSGAFEHADTERLQALTVVSRQKRSRGC</sequence>
<gene>
    <name evidence="5" type="ORF">HF203_06185</name>
</gene>
<dbReference type="InterPro" id="IPR012893">
    <property type="entry name" value="HipA-like_C"/>
</dbReference>